<comment type="caution">
    <text evidence="2">The sequence shown here is derived from an EMBL/GenBank/DDBJ whole genome shotgun (WGS) entry which is preliminary data.</text>
</comment>
<feature type="compositionally biased region" description="Low complexity" evidence="1">
    <location>
        <begin position="1"/>
        <end position="17"/>
    </location>
</feature>
<dbReference type="AlphaFoldDB" id="A0A8X7CGX3"/>
<dbReference type="InterPro" id="IPR036397">
    <property type="entry name" value="RNaseH_sf"/>
</dbReference>
<dbReference type="Gene3D" id="3.30.420.10">
    <property type="entry name" value="Ribonuclease H-like superfamily/Ribonuclease H"/>
    <property type="match status" value="1"/>
</dbReference>
<feature type="region of interest" description="Disordered" evidence="1">
    <location>
        <begin position="1"/>
        <end position="29"/>
    </location>
</feature>
<name>A0A8X7CGX3_9ARAC</name>
<dbReference type="GO" id="GO:0003676">
    <property type="term" value="F:nucleic acid binding"/>
    <property type="evidence" value="ECO:0007669"/>
    <property type="project" value="InterPro"/>
</dbReference>
<gene>
    <name evidence="2" type="ORF">TNIN_339361</name>
</gene>
<reference evidence="2" key="1">
    <citation type="submission" date="2020-08" db="EMBL/GenBank/DDBJ databases">
        <title>Multicomponent nature underlies the extraordinary mechanical properties of spider dragline silk.</title>
        <authorList>
            <person name="Kono N."/>
            <person name="Nakamura H."/>
            <person name="Mori M."/>
            <person name="Yoshida Y."/>
            <person name="Ohtoshi R."/>
            <person name="Malay A.D."/>
            <person name="Moran D.A.P."/>
            <person name="Tomita M."/>
            <person name="Numata K."/>
            <person name="Arakawa K."/>
        </authorList>
    </citation>
    <scope>NUCLEOTIDE SEQUENCE</scope>
</reference>
<sequence>MPQNALKKPLLSKLNPSTHGSSQDNQGFIFQQDSNPCDEVTACKKWLQDIDIHLLEFPHLNPNANLWSVLTIVALVANYKIFFEENQQKITQIRKKRGAAFDIERKGMATENTM</sequence>
<dbReference type="EMBL" id="BMAV01019250">
    <property type="protein sequence ID" value="GFY72154.1"/>
    <property type="molecule type" value="Genomic_DNA"/>
</dbReference>
<evidence type="ECO:0000256" key="1">
    <source>
        <dbReference type="SAM" id="MobiDB-lite"/>
    </source>
</evidence>
<organism evidence="2 3">
    <name type="scientific">Trichonephila inaurata madagascariensis</name>
    <dbReference type="NCBI Taxonomy" id="2747483"/>
    <lineage>
        <taxon>Eukaryota</taxon>
        <taxon>Metazoa</taxon>
        <taxon>Ecdysozoa</taxon>
        <taxon>Arthropoda</taxon>
        <taxon>Chelicerata</taxon>
        <taxon>Arachnida</taxon>
        <taxon>Araneae</taxon>
        <taxon>Araneomorphae</taxon>
        <taxon>Entelegynae</taxon>
        <taxon>Araneoidea</taxon>
        <taxon>Nephilidae</taxon>
        <taxon>Trichonephila</taxon>
        <taxon>Trichonephila inaurata</taxon>
    </lineage>
</organism>
<proteinExistence type="predicted"/>
<keyword evidence="3" id="KW-1185">Reference proteome</keyword>
<evidence type="ECO:0000313" key="2">
    <source>
        <dbReference type="EMBL" id="GFY72154.1"/>
    </source>
</evidence>
<feature type="compositionally biased region" description="Polar residues" evidence="1">
    <location>
        <begin position="18"/>
        <end position="29"/>
    </location>
</feature>
<dbReference type="Proteomes" id="UP000886998">
    <property type="component" value="Unassembled WGS sequence"/>
</dbReference>
<evidence type="ECO:0000313" key="3">
    <source>
        <dbReference type="Proteomes" id="UP000886998"/>
    </source>
</evidence>
<accession>A0A8X7CGX3</accession>
<protein>
    <submittedName>
        <fullName evidence="2">Uncharacterized protein</fullName>
    </submittedName>
</protein>